<gene>
    <name evidence="7" type="ORF">ACFFLM_19825</name>
</gene>
<evidence type="ECO:0000256" key="1">
    <source>
        <dbReference type="ARBA" id="ARBA00004196"/>
    </source>
</evidence>
<dbReference type="InterPro" id="IPR018313">
    <property type="entry name" value="SBP_3_CS"/>
</dbReference>
<evidence type="ECO:0000313" key="7">
    <source>
        <dbReference type="EMBL" id="MFB9994208.1"/>
    </source>
</evidence>
<proteinExistence type="inferred from homology"/>
<dbReference type="Gene3D" id="3.40.190.10">
    <property type="entry name" value="Periplasmic binding protein-like II"/>
    <property type="match status" value="2"/>
</dbReference>
<protein>
    <submittedName>
        <fullName evidence="7">Substrate-binding periplasmic protein</fullName>
    </submittedName>
</protein>
<dbReference type="PANTHER" id="PTHR35936">
    <property type="entry name" value="MEMBRANE-BOUND LYTIC MUREIN TRANSGLYCOSYLASE F"/>
    <property type="match status" value="1"/>
</dbReference>
<feature type="domain" description="Solute-binding protein family 3/N-terminal" evidence="6">
    <location>
        <begin position="38"/>
        <end position="255"/>
    </location>
</feature>
<comment type="subcellular location">
    <subcellularLocation>
        <location evidence="1">Cell envelope</location>
    </subcellularLocation>
</comment>
<evidence type="ECO:0000256" key="4">
    <source>
        <dbReference type="RuleBase" id="RU003744"/>
    </source>
</evidence>
<dbReference type="SMART" id="SM00062">
    <property type="entry name" value="PBPb"/>
    <property type="match status" value="1"/>
</dbReference>
<dbReference type="SUPFAM" id="SSF53850">
    <property type="entry name" value="Periplasmic binding protein-like II"/>
    <property type="match status" value="1"/>
</dbReference>
<comment type="caution">
    <text evidence="7">The sequence shown here is derived from an EMBL/GenBank/DDBJ whole genome shotgun (WGS) entry which is preliminary data.</text>
</comment>
<evidence type="ECO:0000256" key="2">
    <source>
        <dbReference type="ARBA" id="ARBA00010333"/>
    </source>
</evidence>
<comment type="similarity">
    <text evidence="2 4">Belongs to the bacterial solute-binding protein 3 family.</text>
</comment>
<dbReference type="Proteomes" id="UP001589733">
    <property type="component" value="Unassembled WGS sequence"/>
</dbReference>
<sequence length="260" mass="28165">MTSTLFATRTLTAALLTLLLAAPNAQARNLSQIKASGVLRVATPSDVPPFTLINAGKRFGFEVELLEALAADLGVKVTYETARIDQLTTLLQDDKTDVAISALGITSTRENKVDFTSPTACLGVSVVSLDPTINIHTDLKDKRIGVIAGSIMTSYVQKLPFEKQVNVYPTNNDVVMAVFSKAVDATVAYSVAEGMVKTLYPKANIHFGPPLWSVPIGMMVREDNDSTRLALNLGLMRMQRSTAYTALSTKYFGKDLRCKS</sequence>
<organism evidence="7 8">
    <name type="scientific">Deinococcus oregonensis</name>
    <dbReference type="NCBI Taxonomy" id="1805970"/>
    <lineage>
        <taxon>Bacteria</taxon>
        <taxon>Thermotogati</taxon>
        <taxon>Deinococcota</taxon>
        <taxon>Deinococci</taxon>
        <taxon>Deinococcales</taxon>
        <taxon>Deinococcaceae</taxon>
        <taxon>Deinococcus</taxon>
    </lineage>
</organism>
<evidence type="ECO:0000256" key="3">
    <source>
        <dbReference type="ARBA" id="ARBA00022729"/>
    </source>
</evidence>
<accession>A0ABV6B727</accession>
<dbReference type="PROSITE" id="PS01039">
    <property type="entry name" value="SBP_BACTERIAL_3"/>
    <property type="match status" value="1"/>
</dbReference>
<reference evidence="7 8" key="1">
    <citation type="submission" date="2024-09" db="EMBL/GenBank/DDBJ databases">
        <authorList>
            <person name="Sun Q."/>
            <person name="Mori K."/>
        </authorList>
    </citation>
    <scope>NUCLEOTIDE SEQUENCE [LARGE SCALE GENOMIC DNA]</scope>
    <source>
        <strain evidence="7 8">JCM 13503</strain>
    </source>
</reference>
<feature type="chain" id="PRO_5046712148" evidence="5">
    <location>
        <begin position="28"/>
        <end position="260"/>
    </location>
</feature>
<evidence type="ECO:0000313" key="8">
    <source>
        <dbReference type="Proteomes" id="UP001589733"/>
    </source>
</evidence>
<dbReference type="CDD" id="cd13530">
    <property type="entry name" value="PBP2_peptides_like"/>
    <property type="match status" value="1"/>
</dbReference>
<dbReference type="RefSeq" id="WP_380014535.1">
    <property type="nucleotide sequence ID" value="NZ_JBHLYR010000060.1"/>
</dbReference>
<keyword evidence="3 5" id="KW-0732">Signal</keyword>
<evidence type="ECO:0000259" key="6">
    <source>
        <dbReference type="SMART" id="SM00062"/>
    </source>
</evidence>
<dbReference type="PANTHER" id="PTHR35936:SF19">
    <property type="entry name" value="AMINO-ACID-BINDING PROTEIN YXEM-RELATED"/>
    <property type="match status" value="1"/>
</dbReference>
<name>A0ABV6B727_9DEIO</name>
<dbReference type="EMBL" id="JBHLYR010000060">
    <property type="protein sequence ID" value="MFB9994208.1"/>
    <property type="molecule type" value="Genomic_DNA"/>
</dbReference>
<keyword evidence="8" id="KW-1185">Reference proteome</keyword>
<dbReference type="Pfam" id="PF00497">
    <property type="entry name" value="SBP_bac_3"/>
    <property type="match status" value="1"/>
</dbReference>
<dbReference type="InterPro" id="IPR001638">
    <property type="entry name" value="Solute-binding_3/MltF_N"/>
</dbReference>
<feature type="signal peptide" evidence="5">
    <location>
        <begin position="1"/>
        <end position="27"/>
    </location>
</feature>
<evidence type="ECO:0000256" key="5">
    <source>
        <dbReference type="SAM" id="SignalP"/>
    </source>
</evidence>